<feature type="compositionally biased region" description="Basic and acidic residues" evidence="1">
    <location>
        <begin position="641"/>
        <end position="655"/>
    </location>
</feature>
<gene>
    <name evidence="2" type="ORF">AB675_1943</name>
</gene>
<dbReference type="GeneID" id="28733752"/>
<dbReference type="CDD" id="cd00118">
    <property type="entry name" value="LysM"/>
    <property type="match status" value="1"/>
</dbReference>
<dbReference type="RefSeq" id="XP_018002693.1">
    <property type="nucleotide sequence ID" value="XM_018141872.1"/>
</dbReference>
<feature type="compositionally biased region" description="Polar residues" evidence="1">
    <location>
        <begin position="370"/>
        <end position="384"/>
    </location>
</feature>
<dbReference type="STRING" id="1664694.A0A0N1P212"/>
<keyword evidence="3" id="KW-1185">Reference proteome</keyword>
<sequence>MTTPNASLHTSTSTSTLRPRNARLISYLDEEVESQTSTTGAASGSSAVAPLFTDRGPSPVISRNRSREKAAHSSNSGTSSRKVSDERQRSVTNDVWSSWTSIASSLLGGDTTASKGKSKASHVQPKWMKQDRPYASSPTTPHWGPKVDGLDSVVANSLEERQALLQAKKREALLLGSAEQARDASGRFKRRDSDATVIVPSRDALDQDALVYAHKIQKNDTMAGVILKYGCQPDVFRKVNRFWPNDNIQVRNHVFLPVDACSIRGKKVDGPHSASDLLGPALEDLAKTTSPGKGGLKRMGTHSAARTPEQPSSPAPEPFPLYNSSDDNDKPELHHDSWVSVPNFPEPIAILRMPRSSLGYFPRARRKSMTKTMYSDASPRTSFDNLRHPPSHAAQMSLSQSLTGSPVRHSTFGPQTQRPPSLTRQRSSSTATSRTATSFTAQQQQPWSLAGPGGVGTLRGLRTEPSRPGPAEDSLNRTFKAYFPDLAITDPQQALDAARSLAPHPSSSFQRTRTPSYRGSPRVSMDSTRSVRSNSSGIADLLGVGPEGWVRKIGGKKGKNGNGAGQSTNVPAGMVGGGTGMEDLIELEMTPQEEVERLRWDVNSGRDGEDNLPTPTSGLMPPPSRPAVPGGNSEAGGGGAEDSKSEQEMLDERFPVRGRVMGAYQKPK</sequence>
<dbReference type="OrthoDB" id="2192830at2759"/>
<comment type="caution">
    <text evidence="2">The sequence shown here is derived from an EMBL/GenBank/DDBJ whole genome shotgun (WGS) entry which is preliminary data.</text>
</comment>
<dbReference type="InterPro" id="IPR018392">
    <property type="entry name" value="LysM"/>
</dbReference>
<dbReference type="VEuPathDB" id="FungiDB:AB675_1943"/>
<feature type="compositionally biased region" description="Low complexity" evidence="1">
    <location>
        <begin position="7"/>
        <end position="17"/>
    </location>
</feature>
<protein>
    <recommendedName>
        <fullName evidence="4">LysM domain-containing protein</fullName>
    </recommendedName>
</protein>
<feature type="compositionally biased region" description="Polar residues" evidence="1">
    <location>
        <begin position="525"/>
        <end position="537"/>
    </location>
</feature>
<evidence type="ECO:0000313" key="3">
    <source>
        <dbReference type="Proteomes" id="UP000038010"/>
    </source>
</evidence>
<name>A0A0N1P212_9EURO</name>
<feature type="compositionally biased region" description="Basic and acidic residues" evidence="1">
    <location>
        <begin position="596"/>
        <end position="609"/>
    </location>
</feature>
<proteinExistence type="predicted"/>
<evidence type="ECO:0000313" key="2">
    <source>
        <dbReference type="EMBL" id="KPI42730.1"/>
    </source>
</evidence>
<feature type="compositionally biased region" description="Polar residues" evidence="1">
    <location>
        <begin position="412"/>
        <end position="422"/>
    </location>
</feature>
<dbReference type="InterPro" id="IPR036779">
    <property type="entry name" value="LysM_dom_sf"/>
</dbReference>
<feature type="region of interest" description="Disordered" evidence="1">
    <location>
        <begin position="285"/>
        <end position="339"/>
    </location>
</feature>
<feature type="compositionally biased region" description="Polar residues" evidence="1">
    <location>
        <begin position="505"/>
        <end position="517"/>
    </location>
</feature>
<feature type="compositionally biased region" description="Basic and acidic residues" evidence="1">
    <location>
        <begin position="327"/>
        <end position="337"/>
    </location>
</feature>
<feature type="region of interest" description="Disordered" evidence="1">
    <location>
        <begin position="1"/>
        <end position="91"/>
    </location>
</feature>
<dbReference type="Gene3D" id="3.10.350.10">
    <property type="entry name" value="LysM domain"/>
    <property type="match status" value="1"/>
</dbReference>
<evidence type="ECO:0008006" key="4">
    <source>
        <dbReference type="Google" id="ProtNLM"/>
    </source>
</evidence>
<dbReference type="AlphaFoldDB" id="A0A0N1P212"/>
<accession>A0A0N1P212</accession>
<reference evidence="2 3" key="1">
    <citation type="submission" date="2015-06" db="EMBL/GenBank/DDBJ databases">
        <title>Draft genome of the ant-associated black yeast Phialophora attae CBS 131958.</title>
        <authorList>
            <person name="Moreno L.F."/>
            <person name="Stielow B.J."/>
            <person name="de Hoog S."/>
            <person name="Vicente V.A."/>
            <person name="Weiss V.A."/>
            <person name="de Vries M."/>
            <person name="Cruz L.M."/>
            <person name="Souza E.M."/>
        </authorList>
    </citation>
    <scope>NUCLEOTIDE SEQUENCE [LARGE SCALE GENOMIC DNA]</scope>
    <source>
        <strain evidence="2 3">CBS 131958</strain>
    </source>
</reference>
<feature type="region of interest" description="Disordered" evidence="1">
    <location>
        <begin position="496"/>
        <end position="539"/>
    </location>
</feature>
<organism evidence="2 3">
    <name type="scientific">Cyphellophora attinorum</name>
    <dbReference type="NCBI Taxonomy" id="1664694"/>
    <lineage>
        <taxon>Eukaryota</taxon>
        <taxon>Fungi</taxon>
        <taxon>Dikarya</taxon>
        <taxon>Ascomycota</taxon>
        <taxon>Pezizomycotina</taxon>
        <taxon>Eurotiomycetes</taxon>
        <taxon>Chaetothyriomycetidae</taxon>
        <taxon>Chaetothyriales</taxon>
        <taxon>Cyphellophoraceae</taxon>
        <taxon>Cyphellophora</taxon>
    </lineage>
</organism>
<feature type="region of interest" description="Disordered" evidence="1">
    <location>
        <begin position="596"/>
        <end position="668"/>
    </location>
</feature>
<feature type="region of interest" description="Disordered" evidence="1">
    <location>
        <begin position="108"/>
        <end position="146"/>
    </location>
</feature>
<feature type="compositionally biased region" description="Low complexity" evidence="1">
    <location>
        <begin position="423"/>
        <end position="445"/>
    </location>
</feature>
<feature type="region of interest" description="Disordered" evidence="1">
    <location>
        <begin position="369"/>
        <end position="475"/>
    </location>
</feature>
<feature type="compositionally biased region" description="Polar residues" evidence="1">
    <location>
        <begin position="72"/>
        <end position="81"/>
    </location>
</feature>
<dbReference type="Proteomes" id="UP000038010">
    <property type="component" value="Unassembled WGS sequence"/>
</dbReference>
<feature type="region of interest" description="Disordered" evidence="1">
    <location>
        <begin position="555"/>
        <end position="580"/>
    </location>
</feature>
<dbReference type="EMBL" id="LFJN01000006">
    <property type="protein sequence ID" value="KPI42730.1"/>
    <property type="molecule type" value="Genomic_DNA"/>
</dbReference>
<evidence type="ECO:0000256" key="1">
    <source>
        <dbReference type="SAM" id="MobiDB-lite"/>
    </source>
</evidence>
<feature type="compositionally biased region" description="Polar residues" evidence="1">
    <location>
        <begin position="394"/>
        <end position="404"/>
    </location>
</feature>
<feature type="compositionally biased region" description="Low complexity" evidence="1">
    <location>
        <begin position="36"/>
        <end position="47"/>
    </location>
</feature>